<dbReference type="EMBL" id="QFNY01000403">
    <property type="protein sequence ID" value="PZO97498.1"/>
    <property type="molecule type" value="Genomic_DNA"/>
</dbReference>
<gene>
    <name evidence="2" type="ORF">DI609_13015</name>
</gene>
<proteinExistence type="predicted"/>
<organism evidence="2 3">
    <name type="scientific">Corynebacterium urealyticum</name>
    <dbReference type="NCBI Taxonomy" id="43771"/>
    <lineage>
        <taxon>Bacteria</taxon>
        <taxon>Bacillati</taxon>
        <taxon>Actinomycetota</taxon>
        <taxon>Actinomycetes</taxon>
        <taxon>Mycobacteriales</taxon>
        <taxon>Corynebacteriaceae</taxon>
        <taxon>Corynebacterium</taxon>
    </lineage>
</organism>
<protein>
    <recommendedName>
        <fullName evidence="4">Secreted protein</fullName>
    </recommendedName>
</protein>
<evidence type="ECO:0000313" key="2">
    <source>
        <dbReference type="EMBL" id="PZO97498.1"/>
    </source>
</evidence>
<name>A0A2W5CU07_9CORY</name>
<evidence type="ECO:0000256" key="1">
    <source>
        <dbReference type="SAM" id="Phobius"/>
    </source>
</evidence>
<sequence length="156" mass="17130">MPTWLVILAAVLAVLLVIGLWAYFTAARLNRLHIRTDSARLTLEGALHARAMLIATLRPDLKKQADRVSRVPLQATDMGAHSEAENSLLAALDATVIEHPAFIAASTRVDLASRFYNDAVWDTRQLRSRASVRALKLAGFAPLPEYYEAATTDHVA</sequence>
<keyword evidence="1" id="KW-0472">Membrane</keyword>
<comment type="caution">
    <text evidence="2">The sequence shown here is derived from an EMBL/GenBank/DDBJ whole genome shotgun (WGS) entry which is preliminary data.</text>
</comment>
<feature type="transmembrane region" description="Helical" evidence="1">
    <location>
        <begin position="6"/>
        <end position="26"/>
    </location>
</feature>
<evidence type="ECO:0000313" key="3">
    <source>
        <dbReference type="Proteomes" id="UP000249451"/>
    </source>
</evidence>
<keyword evidence="1" id="KW-1133">Transmembrane helix</keyword>
<dbReference type="AlphaFoldDB" id="A0A2W5CU07"/>
<dbReference type="Proteomes" id="UP000249451">
    <property type="component" value="Unassembled WGS sequence"/>
</dbReference>
<evidence type="ECO:0008006" key="4">
    <source>
        <dbReference type="Google" id="ProtNLM"/>
    </source>
</evidence>
<keyword evidence="1" id="KW-0812">Transmembrane</keyword>
<accession>A0A2W5CU07</accession>
<reference evidence="2 3" key="1">
    <citation type="submission" date="2017-11" db="EMBL/GenBank/DDBJ databases">
        <title>Infants hospitalized years apart are colonized by the same room-sourced microbial strains.</title>
        <authorList>
            <person name="Brooks B."/>
            <person name="Olm M.R."/>
            <person name="Firek B.A."/>
            <person name="Baker R."/>
            <person name="Thomas B.C."/>
            <person name="Morowitz M.J."/>
            <person name="Banfield J.F."/>
        </authorList>
    </citation>
    <scope>NUCLEOTIDE SEQUENCE [LARGE SCALE GENOMIC DNA]</scope>
    <source>
        <strain evidence="2">S2_012_000_R3_87</strain>
    </source>
</reference>